<gene>
    <name evidence="1" type="ORF">Goari_023471</name>
</gene>
<organism evidence="1 2">
    <name type="scientific">Gossypium aridum</name>
    <name type="common">American cotton</name>
    <name type="synonym">Erioxylum aridum</name>
    <dbReference type="NCBI Taxonomy" id="34290"/>
    <lineage>
        <taxon>Eukaryota</taxon>
        <taxon>Viridiplantae</taxon>
        <taxon>Streptophyta</taxon>
        <taxon>Embryophyta</taxon>
        <taxon>Tracheophyta</taxon>
        <taxon>Spermatophyta</taxon>
        <taxon>Magnoliopsida</taxon>
        <taxon>eudicotyledons</taxon>
        <taxon>Gunneridae</taxon>
        <taxon>Pentapetalae</taxon>
        <taxon>rosids</taxon>
        <taxon>malvids</taxon>
        <taxon>Malvales</taxon>
        <taxon>Malvaceae</taxon>
        <taxon>Malvoideae</taxon>
        <taxon>Gossypium</taxon>
    </lineage>
</organism>
<proteinExistence type="predicted"/>
<name>A0A7J8X334_GOSAI</name>
<evidence type="ECO:0000313" key="1">
    <source>
        <dbReference type="EMBL" id="MBA0681686.1"/>
    </source>
</evidence>
<reference evidence="1 2" key="1">
    <citation type="journal article" date="2019" name="Genome Biol. Evol.">
        <title>Insights into the evolution of the New World diploid cottons (Gossypium, subgenus Houzingenia) based on genome sequencing.</title>
        <authorList>
            <person name="Grover C.E."/>
            <person name="Arick M.A. 2nd"/>
            <person name="Thrash A."/>
            <person name="Conover J.L."/>
            <person name="Sanders W.S."/>
            <person name="Peterson D.G."/>
            <person name="Frelichowski J.E."/>
            <person name="Scheffler J.A."/>
            <person name="Scheffler B.E."/>
            <person name="Wendel J.F."/>
        </authorList>
    </citation>
    <scope>NUCLEOTIDE SEQUENCE [LARGE SCALE GENOMIC DNA]</scope>
    <source>
        <strain evidence="1">185</strain>
        <tissue evidence="1">Leaf</tissue>
    </source>
</reference>
<sequence>MGSRMIINYHIPTLFAAEVLVCLQRVQMGLDLRFKKVVVEEDNLTVIKKLYIDKKANETPHRLAIEGIRGGGTTYLTNMIPSSVMEEMEKDNREVIEAKTSRRTSIVIKVVALELMCHDTDPSITMKDLDFTKSQLEVDFVDVATLSVGCRENEP</sequence>
<dbReference type="AlphaFoldDB" id="A0A7J8X334"/>
<evidence type="ECO:0008006" key="3">
    <source>
        <dbReference type="Google" id="ProtNLM"/>
    </source>
</evidence>
<evidence type="ECO:0000313" key="2">
    <source>
        <dbReference type="Proteomes" id="UP000593577"/>
    </source>
</evidence>
<accession>A0A7J8X334</accession>
<dbReference type="EMBL" id="JABFAA010000005">
    <property type="protein sequence ID" value="MBA0681686.1"/>
    <property type="molecule type" value="Genomic_DNA"/>
</dbReference>
<dbReference type="Proteomes" id="UP000593577">
    <property type="component" value="Unassembled WGS sequence"/>
</dbReference>
<protein>
    <recommendedName>
        <fullName evidence="3">RNase H type-1 domain-containing protein</fullName>
    </recommendedName>
</protein>
<comment type="caution">
    <text evidence="1">The sequence shown here is derived from an EMBL/GenBank/DDBJ whole genome shotgun (WGS) entry which is preliminary data.</text>
</comment>
<keyword evidence="2" id="KW-1185">Reference proteome</keyword>